<dbReference type="GO" id="GO:0008703">
    <property type="term" value="F:5-amino-6-(5-phosphoribosylamino)uracil reductase activity"/>
    <property type="evidence" value="ECO:0007669"/>
    <property type="project" value="InterPro"/>
</dbReference>
<name>A0A1Z3HPN9_9CYAN</name>
<accession>A0A1Z3HPN9</accession>
<dbReference type="Gene3D" id="3.40.430.10">
    <property type="entry name" value="Dihydrofolate Reductase, subunit A"/>
    <property type="match status" value="1"/>
</dbReference>
<protein>
    <recommendedName>
        <fullName evidence="1">Bacterial bifunctional deaminase-reductase C-terminal domain-containing protein</fullName>
    </recommendedName>
</protein>
<dbReference type="Proteomes" id="UP000191901">
    <property type="component" value="Chromosome"/>
</dbReference>
<dbReference type="InterPro" id="IPR050765">
    <property type="entry name" value="Riboflavin_Biosynth_HTPR"/>
</dbReference>
<evidence type="ECO:0000259" key="1">
    <source>
        <dbReference type="Pfam" id="PF01872"/>
    </source>
</evidence>
<proteinExistence type="predicted"/>
<feature type="domain" description="Bacterial bifunctional deaminase-reductase C-terminal" evidence="1">
    <location>
        <begin position="25"/>
        <end position="191"/>
    </location>
</feature>
<reference evidence="2 3" key="1">
    <citation type="journal article" date="2016" name="Biochim. Biophys. Acta">
        <title>Characterization of red-shifted phycobilisomes isolated from the chlorophyll f-containing cyanobacterium Halomicronema hongdechloris.</title>
        <authorList>
            <person name="Li Y."/>
            <person name="Lin Y."/>
            <person name="Garvey C.J."/>
            <person name="Birch D."/>
            <person name="Corkery R.W."/>
            <person name="Loughlin P.C."/>
            <person name="Scheer H."/>
            <person name="Willows R.D."/>
            <person name="Chen M."/>
        </authorList>
    </citation>
    <scope>NUCLEOTIDE SEQUENCE [LARGE SCALE GENOMIC DNA]</scope>
    <source>
        <strain evidence="2 3">C2206</strain>
    </source>
</reference>
<dbReference type="AlphaFoldDB" id="A0A1Z3HPN9"/>
<dbReference type="Pfam" id="PF01872">
    <property type="entry name" value="RibD_C"/>
    <property type="match status" value="1"/>
</dbReference>
<dbReference type="SUPFAM" id="SSF53597">
    <property type="entry name" value="Dihydrofolate reductase-like"/>
    <property type="match status" value="1"/>
</dbReference>
<evidence type="ECO:0000313" key="3">
    <source>
        <dbReference type="Proteomes" id="UP000191901"/>
    </source>
</evidence>
<organism evidence="2 3">
    <name type="scientific">Halomicronema hongdechloris C2206</name>
    <dbReference type="NCBI Taxonomy" id="1641165"/>
    <lineage>
        <taxon>Bacteria</taxon>
        <taxon>Bacillati</taxon>
        <taxon>Cyanobacteriota</taxon>
        <taxon>Cyanophyceae</taxon>
        <taxon>Nodosilineales</taxon>
        <taxon>Nodosilineaceae</taxon>
        <taxon>Halomicronema</taxon>
    </lineage>
</organism>
<dbReference type="PANTHER" id="PTHR38011">
    <property type="entry name" value="DIHYDROFOLATE REDUCTASE FAMILY PROTEIN (AFU_ORTHOLOGUE AFUA_8G06820)"/>
    <property type="match status" value="1"/>
</dbReference>
<gene>
    <name evidence="2" type="ORF">XM38_032260</name>
</gene>
<dbReference type="InterPro" id="IPR024072">
    <property type="entry name" value="DHFR-like_dom_sf"/>
</dbReference>
<dbReference type="EMBL" id="CP021983">
    <property type="protein sequence ID" value="ASC72270.1"/>
    <property type="molecule type" value="Genomic_DNA"/>
</dbReference>
<dbReference type="STRING" id="1641165.XM38_00290"/>
<keyword evidence="3" id="KW-1185">Reference proteome</keyword>
<evidence type="ECO:0000313" key="2">
    <source>
        <dbReference type="EMBL" id="ASC72270.1"/>
    </source>
</evidence>
<dbReference type="KEGG" id="hhg:XM38_032260"/>
<dbReference type="GO" id="GO:0009231">
    <property type="term" value="P:riboflavin biosynthetic process"/>
    <property type="evidence" value="ECO:0007669"/>
    <property type="project" value="InterPro"/>
</dbReference>
<dbReference type="PANTHER" id="PTHR38011:SF11">
    <property type="entry name" value="2,5-DIAMINO-6-RIBOSYLAMINO-4(3H)-PYRIMIDINONE 5'-PHOSPHATE REDUCTASE"/>
    <property type="match status" value="1"/>
</dbReference>
<dbReference type="InterPro" id="IPR002734">
    <property type="entry name" value="RibDG_C"/>
</dbReference>
<sequence length="209" mass="22963">MPPVPCCSSPLVKAPNIVPFDMTTIYYTATSLDGFIADQDQSLDWLSQLGEPKPNTFEAFLAGVGAIAMGATTYQWLYDHHIAPKTGDSRPWPYSVPTWVFSSRRLPAITGADIRFVSGDVQPIHKEMTIAAGDNTLWIVGGGDLASQFYDCGLLDEIVVTIAAVTLGRGAPLFPRRIQPPLQLLSVQPMGDYFAELRYQVSYSQRDHP</sequence>